<name>A0A9P8RXB6_9EUKA</name>
<evidence type="ECO:0000313" key="1">
    <source>
        <dbReference type="EMBL" id="KAH0572451.1"/>
    </source>
</evidence>
<dbReference type="AlphaFoldDB" id="A0A9P8RXB6"/>
<keyword evidence="2" id="KW-1185">Reference proteome</keyword>
<reference evidence="1 2" key="1">
    <citation type="journal article" date="2014" name="PLoS Genet.">
        <title>The Genome of Spironucleus salmonicida Highlights a Fish Pathogen Adapted to Fluctuating Environments.</title>
        <authorList>
            <person name="Xu F."/>
            <person name="Jerlstrom-Hultqvist J."/>
            <person name="Einarsson E."/>
            <person name="Astvaldsson A."/>
            <person name="Svard S.G."/>
            <person name="Andersson J.O."/>
        </authorList>
    </citation>
    <scope>NUCLEOTIDE SEQUENCE [LARGE SCALE GENOMIC DNA]</scope>
    <source>
        <strain evidence="1 2">ATCC 50377</strain>
    </source>
</reference>
<dbReference type="GO" id="GO:0015937">
    <property type="term" value="P:coenzyme A biosynthetic process"/>
    <property type="evidence" value="ECO:0007669"/>
    <property type="project" value="InterPro"/>
</dbReference>
<gene>
    <name evidence="1" type="ORF">SS50377_26661</name>
</gene>
<keyword evidence="1" id="KW-0418">Kinase</keyword>
<dbReference type="GO" id="GO:0016301">
    <property type="term" value="F:kinase activity"/>
    <property type="evidence" value="ECO:0007669"/>
    <property type="project" value="UniProtKB-KW"/>
</dbReference>
<comment type="caution">
    <text evidence="1">The sequence shown here is derived from an EMBL/GenBank/DDBJ whole genome shotgun (WGS) entry which is preliminary data.</text>
</comment>
<sequence length="277" mass="31127">MKLLNLFGSILKTHKIQDLLLPQQIIIDQGTMSTKIAIYNQQQCEVPQYLQTYRTYFQYPTFQDQNLIFLDVKQEHSVSVLSFINTEYQTASKILVKEHPIQVLINAAKLLKIDNAIIVDIGLSVRFYKMCKTCELIHHGRLGAGAVQGLMNLFGITQFQEFGDPQQVDLTVADIYGGPYEAQNLPGHMVAGYMAKSVKFDGLEKELVASLGQGVMVNTVRTAEKLRAIHGGSLVVFSGRITQNQQFRQFLDQAIVKFVKCESIVTENIFVYGLSSI</sequence>
<dbReference type="KEGG" id="ssao:94300684"/>
<dbReference type="GO" id="GO:0005524">
    <property type="term" value="F:ATP binding"/>
    <property type="evidence" value="ECO:0007669"/>
    <property type="project" value="InterPro"/>
</dbReference>
<dbReference type="EMBL" id="AUWU02000006">
    <property type="protein sequence ID" value="KAH0572451.1"/>
    <property type="molecule type" value="Genomic_DNA"/>
</dbReference>
<dbReference type="Proteomes" id="UP000018208">
    <property type="component" value="Unassembled WGS sequence"/>
</dbReference>
<keyword evidence="1" id="KW-0808">Transferase</keyword>
<dbReference type="InterPro" id="IPR043129">
    <property type="entry name" value="ATPase_NBD"/>
</dbReference>
<dbReference type="Pfam" id="PF03630">
    <property type="entry name" value="Fumble"/>
    <property type="match status" value="1"/>
</dbReference>
<dbReference type="RefSeq" id="XP_067763224.1">
    <property type="nucleotide sequence ID" value="XM_067910468.1"/>
</dbReference>
<accession>A0A9P8RXB6</accession>
<dbReference type="GeneID" id="94300684"/>
<dbReference type="SUPFAM" id="SSF53067">
    <property type="entry name" value="Actin-like ATPase domain"/>
    <property type="match status" value="1"/>
</dbReference>
<evidence type="ECO:0000313" key="2">
    <source>
        <dbReference type="Proteomes" id="UP000018208"/>
    </source>
</evidence>
<protein>
    <submittedName>
        <fullName evidence="1">Pantothenate kinase</fullName>
    </submittedName>
</protein>
<dbReference type="InterPro" id="IPR004567">
    <property type="entry name" value="Type_II_PanK"/>
</dbReference>
<dbReference type="Gene3D" id="3.30.420.40">
    <property type="match status" value="1"/>
</dbReference>
<proteinExistence type="predicted"/>
<organism evidence="1 2">
    <name type="scientific">Spironucleus salmonicida</name>
    <dbReference type="NCBI Taxonomy" id="348837"/>
    <lineage>
        <taxon>Eukaryota</taxon>
        <taxon>Metamonada</taxon>
        <taxon>Diplomonadida</taxon>
        <taxon>Hexamitidae</taxon>
        <taxon>Hexamitinae</taxon>
        <taxon>Spironucleus</taxon>
    </lineage>
</organism>